<evidence type="ECO:0000313" key="2">
    <source>
        <dbReference type="Proteomes" id="UP001202328"/>
    </source>
</evidence>
<gene>
    <name evidence="1" type="ORF">MKW98_026122</name>
</gene>
<keyword evidence="2" id="KW-1185">Reference proteome</keyword>
<sequence>MHQIYNHLSTPRFLQRILLRIISHNCLMQKLSFQVQQILGRGVNLVFSRLSFSIVFLV</sequence>
<comment type="caution">
    <text evidence="1">The sequence shown here is derived from an EMBL/GenBank/DDBJ whole genome shotgun (WGS) entry which is preliminary data.</text>
</comment>
<dbReference type="AlphaFoldDB" id="A0AAD4RY48"/>
<protein>
    <submittedName>
        <fullName evidence="1">Uncharacterized protein</fullName>
    </submittedName>
</protein>
<organism evidence="1 2">
    <name type="scientific">Papaver atlanticum</name>
    <dbReference type="NCBI Taxonomy" id="357466"/>
    <lineage>
        <taxon>Eukaryota</taxon>
        <taxon>Viridiplantae</taxon>
        <taxon>Streptophyta</taxon>
        <taxon>Embryophyta</taxon>
        <taxon>Tracheophyta</taxon>
        <taxon>Spermatophyta</taxon>
        <taxon>Magnoliopsida</taxon>
        <taxon>Ranunculales</taxon>
        <taxon>Papaveraceae</taxon>
        <taxon>Papaveroideae</taxon>
        <taxon>Papaver</taxon>
    </lineage>
</organism>
<proteinExistence type="predicted"/>
<dbReference type="EMBL" id="JAJJMB010017069">
    <property type="protein sequence ID" value="KAI3842332.1"/>
    <property type="molecule type" value="Genomic_DNA"/>
</dbReference>
<dbReference type="Proteomes" id="UP001202328">
    <property type="component" value="Unassembled WGS sequence"/>
</dbReference>
<reference evidence="1" key="1">
    <citation type="submission" date="2022-04" db="EMBL/GenBank/DDBJ databases">
        <title>A functionally conserved STORR gene fusion in Papaver species that diverged 16.8 million years ago.</title>
        <authorList>
            <person name="Catania T."/>
        </authorList>
    </citation>
    <scope>NUCLEOTIDE SEQUENCE</scope>
    <source>
        <strain evidence="1">S-188037</strain>
    </source>
</reference>
<accession>A0AAD4RY48</accession>
<evidence type="ECO:0000313" key="1">
    <source>
        <dbReference type="EMBL" id="KAI3842332.1"/>
    </source>
</evidence>
<name>A0AAD4RY48_9MAGN</name>